<dbReference type="SUPFAM" id="SSF51182">
    <property type="entry name" value="RmlC-like cupins"/>
    <property type="match status" value="1"/>
</dbReference>
<evidence type="ECO:0000259" key="5">
    <source>
        <dbReference type="Pfam" id="PF17954"/>
    </source>
</evidence>
<evidence type="ECO:0000259" key="4">
    <source>
        <dbReference type="Pfam" id="PF02678"/>
    </source>
</evidence>
<dbReference type="AlphaFoldDB" id="A0A1X1EFU0"/>
<evidence type="ECO:0000256" key="2">
    <source>
        <dbReference type="PIRSR" id="PIRSR006232-1"/>
    </source>
</evidence>
<feature type="binding site" evidence="2">
    <location>
        <position position="103"/>
    </location>
    <ligand>
        <name>Fe cation</name>
        <dbReference type="ChEBI" id="CHEBI:24875"/>
    </ligand>
</feature>
<dbReference type="Gene3D" id="2.60.120.10">
    <property type="entry name" value="Jelly Rolls"/>
    <property type="match status" value="2"/>
</dbReference>
<accession>A0A1X1EFU0</accession>
<dbReference type="OrthoDB" id="9780903at2"/>
<proteinExistence type="inferred from homology"/>
<dbReference type="InterPro" id="IPR014710">
    <property type="entry name" value="RmlC-like_jellyroll"/>
</dbReference>
<organism evidence="6 7">
    <name type="scientific">Pantoea cypripedii</name>
    <name type="common">Pectobacterium cypripedii</name>
    <name type="synonym">Erwinia cypripedii</name>
    <dbReference type="NCBI Taxonomy" id="55209"/>
    <lineage>
        <taxon>Bacteria</taxon>
        <taxon>Pseudomonadati</taxon>
        <taxon>Pseudomonadota</taxon>
        <taxon>Gammaproteobacteria</taxon>
        <taxon>Enterobacterales</taxon>
        <taxon>Erwiniaceae</taxon>
        <taxon>Pantoea</taxon>
    </lineage>
</organism>
<keyword evidence="2" id="KW-0479">Metal-binding</keyword>
<evidence type="ECO:0000313" key="7">
    <source>
        <dbReference type="Proteomes" id="UP000193749"/>
    </source>
</evidence>
<dbReference type="EMBL" id="MLJI01000003">
    <property type="protein sequence ID" value="ORM87796.1"/>
    <property type="molecule type" value="Genomic_DNA"/>
</dbReference>
<feature type="domain" description="Quercetin 2,3-dioxygenase C-terminal cupin" evidence="5">
    <location>
        <begin position="146"/>
        <end position="231"/>
    </location>
</feature>
<keyword evidence="2" id="KW-0408">Iron</keyword>
<comment type="caution">
    <text evidence="6">The sequence shown here is derived from an EMBL/GenBank/DDBJ whole genome shotgun (WGS) entry which is preliminary data.</text>
</comment>
<dbReference type="InterPro" id="IPR012093">
    <property type="entry name" value="Pirin"/>
</dbReference>
<feature type="binding site" evidence="2">
    <location>
        <position position="59"/>
    </location>
    <ligand>
        <name>Fe cation</name>
        <dbReference type="ChEBI" id="CHEBI:24875"/>
    </ligand>
</feature>
<dbReference type="InterPro" id="IPR011051">
    <property type="entry name" value="RmlC_Cupin_sf"/>
</dbReference>
<keyword evidence="6" id="KW-0560">Oxidoreductase</keyword>
<protein>
    <submittedName>
        <fullName evidence="6">Quercetin 2,3-dioxygenase</fullName>
    </submittedName>
</protein>
<keyword evidence="7" id="KW-1185">Reference proteome</keyword>
<evidence type="ECO:0000256" key="3">
    <source>
        <dbReference type="RuleBase" id="RU003457"/>
    </source>
</evidence>
<dbReference type="GO" id="GO:0046872">
    <property type="term" value="F:metal ion binding"/>
    <property type="evidence" value="ECO:0007669"/>
    <property type="project" value="UniProtKB-KW"/>
</dbReference>
<dbReference type="Pfam" id="PF02678">
    <property type="entry name" value="Pirin"/>
    <property type="match status" value="1"/>
</dbReference>
<gene>
    <name evidence="6" type="ORF">HA50_28060</name>
</gene>
<feature type="binding site" evidence="2">
    <location>
        <position position="101"/>
    </location>
    <ligand>
        <name>Fe cation</name>
        <dbReference type="ChEBI" id="CHEBI:24875"/>
    </ligand>
</feature>
<sequence length="241" mass="26625">MIEQRLSAQRGLGDHGWLNSRHTFSFANYWDPKQTGFSDLLVINDDRVAPGRGFGAHPHSNMEIISYVLEGALEHKDSMGTGSVIVPGDVQLMSAGSGVTHSEFNHSKADNVHFLQIWIVPAERGTQPGYQQVSVAENDKRGQLRLIVSPQGDEGSLSVRQDIRIYAGLFNGAEQQTFTLDADRYAYIHVARGSIEVNGVVFNEGDGARVRNETALQFANGKDAEVLLFDLRPLEVNHPQR</sequence>
<keyword evidence="6" id="KW-0223">Dioxygenase</keyword>
<dbReference type="RefSeq" id="WP_084880605.1">
    <property type="nucleotide sequence ID" value="NZ_JAGGMY010000004.1"/>
</dbReference>
<reference evidence="6 7" key="1">
    <citation type="journal article" date="2017" name="Antonie Van Leeuwenhoek">
        <title>Phylogenomic resolution of the bacterial genus Pantoea and its relationship with Erwinia and Tatumella.</title>
        <authorList>
            <person name="Palmer M."/>
            <person name="Steenkamp E.T."/>
            <person name="Coetzee M.P."/>
            <person name="Chan W.Y."/>
            <person name="van Zyl E."/>
            <person name="De Maayer P."/>
            <person name="Coutinho T.A."/>
            <person name="Blom J."/>
            <person name="Smits T.H."/>
            <person name="Duffy B."/>
            <person name="Venter S.N."/>
        </authorList>
    </citation>
    <scope>NUCLEOTIDE SEQUENCE [LARGE SCALE GENOMIC DNA]</scope>
    <source>
        <strain evidence="6 7">LMG 2657</strain>
    </source>
</reference>
<evidence type="ECO:0000313" key="6">
    <source>
        <dbReference type="EMBL" id="ORM87796.1"/>
    </source>
</evidence>
<dbReference type="CDD" id="cd02910">
    <property type="entry name" value="cupin_Yhhw_N"/>
    <property type="match status" value="1"/>
</dbReference>
<comment type="cofactor">
    <cofactor evidence="2">
        <name>Fe cation</name>
        <dbReference type="ChEBI" id="CHEBI:24875"/>
    </cofactor>
    <text evidence="2">Binds 1 Fe cation per subunit.</text>
</comment>
<feature type="binding site" evidence="2">
    <location>
        <position position="57"/>
    </location>
    <ligand>
        <name>Fe cation</name>
        <dbReference type="ChEBI" id="CHEBI:24875"/>
    </ligand>
</feature>
<name>A0A1X1EFU0_PANCY</name>
<dbReference type="STRING" id="55209.HA50_28060"/>
<dbReference type="PIRSF" id="PIRSF006232">
    <property type="entry name" value="Pirin"/>
    <property type="match status" value="1"/>
</dbReference>
<dbReference type="CDD" id="cd20311">
    <property type="entry name" value="cupin_Yhhw_C"/>
    <property type="match status" value="1"/>
</dbReference>
<dbReference type="GO" id="GO:0051213">
    <property type="term" value="F:dioxygenase activity"/>
    <property type="evidence" value="ECO:0007669"/>
    <property type="project" value="UniProtKB-KW"/>
</dbReference>
<comment type="similarity">
    <text evidence="1 3">Belongs to the pirin family.</text>
</comment>
<dbReference type="PANTHER" id="PTHR43212:SF3">
    <property type="entry name" value="QUERCETIN 2,3-DIOXYGENASE"/>
    <property type="match status" value="1"/>
</dbReference>
<dbReference type="Proteomes" id="UP000193749">
    <property type="component" value="Unassembled WGS sequence"/>
</dbReference>
<evidence type="ECO:0000256" key="1">
    <source>
        <dbReference type="ARBA" id="ARBA00008416"/>
    </source>
</evidence>
<dbReference type="Pfam" id="PF17954">
    <property type="entry name" value="Pirin_C_2"/>
    <property type="match status" value="1"/>
</dbReference>
<feature type="domain" description="Pirin N-terminal" evidence="4">
    <location>
        <begin position="8"/>
        <end position="119"/>
    </location>
</feature>
<dbReference type="InterPro" id="IPR041602">
    <property type="entry name" value="Quercetinase_C"/>
</dbReference>
<dbReference type="PANTHER" id="PTHR43212">
    <property type="entry name" value="QUERCETIN 2,3-DIOXYGENASE"/>
    <property type="match status" value="1"/>
</dbReference>
<dbReference type="InterPro" id="IPR003829">
    <property type="entry name" value="Pirin_N_dom"/>
</dbReference>